<sequence length="91" mass="10911">MGFLISKTDQACKTFARVTTKAYRDCTLNRKRWTRYTLTEFVYAQERVLSLRYETELLIDLIYLNHNNLEDLLKANIRTTDKPKFYISVEH</sequence>
<evidence type="ECO:0000313" key="2">
    <source>
        <dbReference type="Proteomes" id="UP000324832"/>
    </source>
</evidence>
<evidence type="ECO:0000313" key="1">
    <source>
        <dbReference type="EMBL" id="VVC99269.1"/>
    </source>
</evidence>
<reference evidence="1 2" key="1">
    <citation type="submission" date="2017-07" db="EMBL/GenBank/DDBJ databases">
        <authorList>
            <person name="Talla V."/>
            <person name="Backstrom N."/>
        </authorList>
    </citation>
    <scope>NUCLEOTIDE SEQUENCE [LARGE SCALE GENOMIC DNA]</scope>
</reference>
<organism evidence="1 2">
    <name type="scientific">Leptidea sinapis</name>
    <dbReference type="NCBI Taxonomy" id="189913"/>
    <lineage>
        <taxon>Eukaryota</taxon>
        <taxon>Metazoa</taxon>
        <taxon>Ecdysozoa</taxon>
        <taxon>Arthropoda</taxon>
        <taxon>Hexapoda</taxon>
        <taxon>Insecta</taxon>
        <taxon>Pterygota</taxon>
        <taxon>Neoptera</taxon>
        <taxon>Endopterygota</taxon>
        <taxon>Lepidoptera</taxon>
        <taxon>Glossata</taxon>
        <taxon>Ditrysia</taxon>
        <taxon>Papilionoidea</taxon>
        <taxon>Pieridae</taxon>
        <taxon>Dismorphiinae</taxon>
        <taxon>Leptidea</taxon>
    </lineage>
</organism>
<dbReference type="AlphaFoldDB" id="A0A5E4QNL0"/>
<name>A0A5E4QNL0_9NEOP</name>
<dbReference type="EMBL" id="FZQP02004034">
    <property type="protein sequence ID" value="VVC99269.1"/>
    <property type="molecule type" value="Genomic_DNA"/>
</dbReference>
<keyword evidence="2" id="KW-1185">Reference proteome</keyword>
<dbReference type="Proteomes" id="UP000324832">
    <property type="component" value="Unassembled WGS sequence"/>
</dbReference>
<gene>
    <name evidence="1" type="ORF">LSINAPIS_LOCUS10173</name>
</gene>
<protein>
    <submittedName>
        <fullName evidence="1">Uncharacterized protein</fullName>
    </submittedName>
</protein>
<accession>A0A5E4QNL0</accession>
<proteinExistence type="predicted"/>